<accession>A0ABV3XC88</accession>
<dbReference type="RefSeq" id="WP_369204763.1">
    <property type="nucleotide sequence ID" value="NZ_JBFNXQ010000015.1"/>
</dbReference>
<organism evidence="2 3">
    <name type="scientific">Geodermatophilus maliterrae</name>
    <dbReference type="NCBI Taxonomy" id="3162531"/>
    <lineage>
        <taxon>Bacteria</taxon>
        <taxon>Bacillati</taxon>
        <taxon>Actinomycetota</taxon>
        <taxon>Actinomycetes</taxon>
        <taxon>Geodermatophilales</taxon>
        <taxon>Geodermatophilaceae</taxon>
        <taxon>Geodermatophilus</taxon>
    </lineage>
</organism>
<keyword evidence="1" id="KW-0812">Transmembrane</keyword>
<evidence type="ECO:0000313" key="2">
    <source>
        <dbReference type="EMBL" id="MEX5718177.1"/>
    </source>
</evidence>
<protein>
    <recommendedName>
        <fullName evidence="4">Membrane protein DedA, SNARE-associated domain</fullName>
    </recommendedName>
</protein>
<keyword evidence="1" id="KW-0472">Membrane</keyword>
<name>A0ABV3XC88_9ACTN</name>
<reference evidence="2 3" key="1">
    <citation type="submission" date="2024-06" db="EMBL/GenBank/DDBJ databases">
        <title>Draft genome sequence of Geodermatophilus badlandi, a novel member of the Geodermatophilaceae isolated from badland sedimentary rocks in the Red desert, Wyoming, USA.</title>
        <authorList>
            <person name="Ben Tekaya S."/>
            <person name="Nouioui I."/>
            <person name="Flores G.M."/>
            <person name="Shaal M.N."/>
            <person name="Bredoire F."/>
            <person name="Basile F."/>
            <person name="Van Diepen L."/>
            <person name="Ward N.L."/>
        </authorList>
    </citation>
    <scope>NUCLEOTIDE SEQUENCE [LARGE SCALE GENOMIC DNA]</scope>
    <source>
        <strain evidence="2 3">WL48A</strain>
    </source>
</reference>
<evidence type="ECO:0000313" key="3">
    <source>
        <dbReference type="Proteomes" id="UP001560045"/>
    </source>
</evidence>
<keyword evidence="1" id="KW-1133">Transmembrane helix</keyword>
<proteinExistence type="predicted"/>
<gene>
    <name evidence="2" type="ORF">ABQ292_07305</name>
</gene>
<evidence type="ECO:0008006" key="4">
    <source>
        <dbReference type="Google" id="ProtNLM"/>
    </source>
</evidence>
<dbReference type="EMBL" id="JBFNXQ010000015">
    <property type="protein sequence ID" value="MEX5718177.1"/>
    <property type="molecule type" value="Genomic_DNA"/>
</dbReference>
<keyword evidence="3" id="KW-1185">Reference proteome</keyword>
<evidence type="ECO:0000256" key="1">
    <source>
        <dbReference type="SAM" id="Phobius"/>
    </source>
</evidence>
<dbReference type="Proteomes" id="UP001560045">
    <property type="component" value="Unassembled WGS sequence"/>
</dbReference>
<sequence>MDWLSALPVCAVPLAVALVLVAESGLLIGLVLPGSSLVIGFGVLAGAGLVPLPVAALTVAAATVAGAALGHRRAARAGSGALLPTGGWLGRLLPVRVRRVVDRSASPWAGAVARQPVRIAGMSQLVTGARTLAPRIAARSGVPLSTVLRGTVPAALLWSWVWWRWGLRRAPPLRC</sequence>
<comment type="caution">
    <text evidence="2">The sequence shown here is derived from an EMBL/GenBank/DDBJ whole genome shotgun (WGS) entry which is preliminary data.</text>
</comment>
<feature type="transmembrane region" description="Helical" evidence="1">
    <location>
        <begin position="39"/>
        <end position="69"/>
    </location>
</feature>